<dbReference type="Proteomes" id="UP000076872">
    <property type="component" value="Unassembled WGS sequence"/>
</dbReference>
<dbReference type="RefSeq" id="WP_003643304.1">
    <property type="nucleotide sequence ID" value="NZ_AP018405.1"/>
</dbReference>
<evidence type="ECO:0000313" key="5">
    <source>
        <dbReference type="Proteomes" id="UP000076872"/>
    </source>
</evidence>
<dbReference type="GeneID" id="77217633"/>
<reference evidence="5 6" key="1">
    <citation type="submission" date="2016-03" db="EMBL/GenBank/DDBJ databases">
        <title>Comparative genomics of 54 Lactobacillus plantarum strains reveals genomic uncoupling from niche constraints.</title>
        <authorList>
            <person name="Martino M.E."/>
        </authorList>
    </citation>
    <scope>NUCLEOTIDE SEQUENCE [LARGE SCALE GENOMIC DNA]</scope>
    <source>
        <strain evidence="2 6">19.1</strain>
        <strain evidence="3 5">NAB2</strain>
    </source>
</reference>
<name>A0A0G9GSN7_LACPN</name>
<sequence length="66" mass="7389">MSIHRGLPVLVILAVCGGLLTLPATNAQALRVRGTRVTMRVKHRAKPSKHHYSKRSARSHNARHHH</sequence>
<evidence type="ECO:0000313" key="4">
    <source>
        <dbReference type="EMBL" id="ODO61141.1"/>
    </source>
</evidence>
<dbReference type="KEGG" id="lpb:SH83_04850"/>
<reference evidence="4 7" key="2">
    <citation type="submission" date="2016-08" db="EMBL/GenBank/DDBJ databases">
        <title>Genome sequencing of Lactobacillus plantarum JSA22, isolated from fermented soybean paste.</title>
        <authorList>
            <person name="Choi H.S."/>
        </authorList>
    </citation>
    <scope>NUCLEOTIDE SEQUENCE [LARGE SCALE GENOMIC DNA]</scope>
    <source>
        <strain evidence="4 7">JSA22</strain>
    </source>
</reference>
<accession>A0A0G9GSN7</accession>
<proteinExistence type="predicted"/>
<evidence type="ECO:0000313" key="6">
    <source>
        <dbReference type="Proteomes" id="UP000076882"/>
    </source>
</evidence>
<evidence type="ECO:0000313" key="2">
    <source>
        <dbReference type="EMBL" id="KZU94553.1"/>
    </source>
</evidence>
<evidence type="ECO:0000313" key="3">
    <source>
        <dbReference type="EMBL" id="KZV03627.1"/>
    </source>
</evidence>
<evidence type="ECO:0000313" key="7">
    <source>
        <dbReference type="Proteomes" id="UP000094892"/>
    </source>
</evidence>
<comment type="caution">
    <text evidence="4">The sequence shown here is derived from an EMBL/GenBank/DDBJ whole genome shotgun (WGS) entry which is preliminary data.</text>
</comment>
<dbReference type="EMBL" id="LUXO01000024">
    <property type="protein sequence ID" value="KZV03627.1"/>
    <property type="molecule type" value="Genomic_DNA"/>
</dbReference>
<protein>
    <submittedName>
        <fullName evidence="4">Uncharacterized protein</fullName>
    </submittedName>
</protein>
<evidence type="ECO:0000256" key="1">
    <source>
        <dbReference type="SAM" id="MobiDB-lite"/>
    </source>
</evidence>
<dbReference type="Proteomes" id="UP000094892">
    <property type="component" value="Unassembled WGS sequence"/>
</dbReference>
<feature type="compositionally biased region" description="Basic residues" evidence="1">
    <location>
        <begin position="39"/>
        <end position="66"/>
    </location>
</feature>
<dbReference type="EMBL" id="MCOL01000001">
    <property type="protein sequence ID" value="ODO61141.1"/>
    <property type="molecule type" value="Genomic_DNA"/>
</dbReference>
<gene>
    <name evidence="2" type="ORF">Lp19_2527</name>
    <name evidence="4" type="ORF">LPJSA22_01098</name>
    <name evidence="3" type="ORF">NAB2_1261</name>
</gene>
<feature type="region of interest" description="Disordered" evidence="1">
    <location>
        <begin position="36"/>
        <end position="66"/>
    </location>
</feature>
<organism evidence="4 7">
    <name type="scientific">Lactiplantibacillus plantarum</name>
    <name type="common">Lactobacillus plantarum</name>
    <dbReference type="NCBI Taxonomy" id="1590"/>
    <lineage>
        <taxon>Bacteria</taxon>
        <taxon>Bacillati</taxon>
        <taxon>Bacillota</taxon>
        <taxon>Bacilli</taxon>
        <taxon>Lactobacillales</taxon>
        <taxon>Lactobacillaceae</taxon>
        <taxon>Lactiplantibacillus</taxon>
    </lineage>
</organism>
<dbReference type="AlphaFoldDB" id="A0A0G9GSN7"/>
<dbReference type="Proteomes" id="UP000076882">
    <property type="component" value="Unassembled WGS sequence"/>
</dbReference>
<dbReference type="PATRIC" id="fig|1590.144.peg.1013"/>
<dbReference type="EMBL" id="LUXM01000033">
    <property type="protein sequence ID" value="KZU94553.1"/>
    <property type="molecule type" value="Genomic_DNA"/>
</dbReference>